<name>A0A2T0YII3_9MICC</name>
<gene>
    <name evidence="6" type="ORF">BCL67_11050</name>
</gene>
<evidence type="ECO:0000256" key="2">
    <source>
        <dbReference type="ARBA" id="ARBA00023002"/>
    </source>
</evidence>
<dbReference type="PANTHER" id="PTHR11699">
    <property type="entry name" value="ALDEHYDE DEHYDROGENASE-RELATED"/>
    <property type="match status" value="1"/>
</dbReference>
<dbReference type="Gene3D" id="3.40.605.10">
    <property type="entry name" value="Aldehyde Dehydrogenase, Chain A, domain 1"/>
    <property type="match status" value="1"/>
</dbReference>
<dbReference type="OrthoDB" id="6882680at2"/>
<dbReference type="InterPro" id="IPR015590">
    <property type="entry name" value="Aldehyde_DH_dom"/>
</dbReference>
<dbReference type="AlphaFoldDB" id="A0A2T0YII3"/>
<dbReference type="PROSITE" id="PS00070">
    <property type="entry name" value="ALDEHYDE_DEHYDR_CYS"/>
    <property type="match status" value="1"/>
</dbReference>
<organism evidence="6 7">
    <name type="scientific">Nesterenkonia sandarakina</name>
    <dbReference type="NCBI Taxonomy" id="272918"/>
    <lineage>
        <taxon>Bacteria</taxon>
        <taxon>Bacillati</taxon>
        <taxon>Actinomycetota</taxon>
        <taxon>Actinomycetes</taxon>
        <taxon>Micrococcales</taxon>
        <taxon>Micrococcaceae</taxon>
        <taxon>Nesterenkonia</taxon>
    </lineage>
</organism>
<feature type="active site" evidence="3">
    <location>
        <position position="285"/>
    </location>
</feature>
<evidence type="ECO:0000313" key="6">
    <source>
        <dbReference type="EMBL" id="PRZ14951.1"/>
    </source>
</evidence>
<keyword evidence="2 4" id="KW-0560">Oxidoreductase</keyword>
<evidence type="ECO:0000313" key="7">
    <source>
        <dbReference type="Proteomes" id="UP000238217"/>
    </source>
</evidence>
<dbReference type="InterPro" id="IPR029510">
    <property type="entry name" value="Ald_DH_CS_GLU"/>
</dbReference>
<dbReference type="Proteomes" id="UP000238217">
    <property type="component" value="Unassembled WGS sequence"/>
</dbReference>
<comment type="similarity">
    <text evidence="1 4">Belongs to the aldehyde dehydrogenase family.</text>
</comment>
<sequence length="512" mass="53100">MTPIPDTLAGLSFNPVEPSTTAAANFLALGPKGLLIDGRWTEAAEGAEFPSADPATGRTLAMVPRASARDADAAVAAARTALESGPWAASTPEDRSRMLWRIADLLEANLEELAALESLDQGKVLATAKFGEIPGAIAQFRYYAGAARALEGTTVPTSLRRQGPDKQIFAYTVREPVGVVAAIVPWNSPLLMAAMKLAPALAAGCTVVLKPAENTPLTALRLGELLLEAGVPAGVVNILTGFGQEVGAALATHPGVDKITFTGSTAVGKQLVGDARSNLKRLTLELGGKSPAIIMDDADVARAAAGVSRGIFDNGGQVCVASSRIYAHRLVYEQVLEAMVTQAESLSLGHGMDPGAGLGPLVSRAQADRVDSYVAAGRAAGVSVLTGGKQGGAEGTFFQPTVLSGVAEDSPLMREEIFGPVAVVTPFDDPAEVIGWANDSRYGLAASVWTEGLSSAHRMAAQIKAGTVWINCHSYFSPELPKGGHKESGWGYENGTLGLSNYLESKTVCAVI</sequence>
<dbReference type="Pfam" id="PF00171">
    <property type="entry name" value="Aldedh"/>
    <property type="match status" value="1"/>
</dbReference>
<dbReference type="InterPro" id="IPR016161">
    <property type="entry name" value="Ald_DH/histidinol_DH"/>
</dbReference>
<evidence type="ECO:0000256" key="3">
    <source>
        <dbReference type="PROSITE-ProRule" id="PRU10007"/>
    </source>
</evidence>
<dbReference type="Gene3D" id="3.40.309.10">
    <property type="entry name" value="Aldehyde Dehydrogenase, Chain A, domain 2"/>
    <property type="match status" value="1"/>
</dbReference>
<accession>A0A2T0YII3</accession>
<keyword evidence="7" id="KW-1185">Reference proteome</keyword>
<dbReference type="FunFam" id="3.40.309.10:FF:000012">
    <property type="entry name" value="Betaine aldehyde dehydrogenase"/>
    <property type="match status" value="1"/>
</dbReference>
<dbReference type="FunFam" id="3.40.605.10:FF:000007">
    <property type="entry name" value="NAD/NADP-dependent betaine aldehyde dehydrogenase"/>
    <property type="match status" value="1"/>
</dbReference>
<dbReference type="EMBL" id="PVTY01000010">
    <property type="protein sequence ID" value="PRZ14951.1"/>
    <property type="molecule type" value="Genomic_DNA"/>
</dbReference>
<dbReference type="GO" id="GO:0016620">
    <property type="term" value="F:oxidoreductase activity, acting on the aldehyde or oxo group of donors, NAD or NADP as acceptor"/>
    <property type="evidence" value="ECO:0007669"/>
    <property type="project" value="InterPro"/>
</dbReference>
<dbReference type="RefSeq" id="WP_106123236.1">
    <property type="nucleotide sequence ID" value="NZ_PVTY01000010.1"/>
</dbReference>
<evidence type="ECO:0000256" key="4">
    <source>
        <dbReference type="RuleBase" id="RU003345"/>
    </source>
</evidence>
<protein>
    <submittedName>
        <fullName evidence="6">Phenylacetaldehyde dehydrogenase</fullName>
    </submittedName>
</protein>
<dbReference type="PROSITE" id="PS00687">
    <property type="entry name" value="ALDEHYDE_DEHYDR_GLU"/>
    <property type="match status" value="1"/>
</dbReference>
<dbReference type="SUPFAM" id="SSF53720">
    <property type="entry name" value="ALDH-like"/>
    <property type="match status" value="1"/>
</dbReference>
<dbReference type="InterPro" id="IPR016160">
    <property type="entry name" value="Ald_DH_CS_CYS"/>
</dbReference>
<reference evidence="6 7" key="1">
    <citation type="submission" date="2018-03" db="EMBL/GenBank/DDBJ databases">
        <title>Comparative analysis of microorganisms from saline springs in Andes Mountain Range, Colombia.</title>
        <authorList>
            <person name="Rubin E."/>
        </authorList>
    </citation>
    <scope>NUCLEOTIDE SEQUENCE [LARGE SCALE GENOMIC DNA]</scope>
    <source>
        <strain evidence="6 7">CG 35</strain>
    </source>
</reference>
<evidence type="ECO:0000259" key="5">
    <source>
        <dbReference type="Pfam" id="PF00171"/>
    </source>
</evidence>
<dbReference type="InterPro" id="IPR016162">
    <property type="entry name" value="Ald_DH_N"/>
</dbReference>
<proteinExistence type="inferred from homology"/>
<dbReference type="InterPro" id="IPR016163">
    <property type="entry name" value="Ald_DH_C"/>
</dbReference>
<feature type="domain" description="Aldehyde dehydrogenase" evidence="5">
    <location>
        <begin position="40"/>
        <end position="508"/>
    </location>
</feature>
<comment type="caution">
    <text evidence="6">The sequence shown here is derived from an EMBL/GenBank/DDBJ whole genome shotgun (WGS) entry which is preliminary data.</text>
</comment>
<evidence type="ECO:0000256" key="1">
    <source>
        <dbReference type="ARBA" id="ARBA00009986"/>
    </source>
</evidence>